<comment type="caution">
    <text evidence="1">The sequence shown here is derived from an EMBL/GenBank/DDBJ whole genome shotgun (WGS) entry which is preliminary data.</text>
</comment>
<sequence>MTQWLARLEGDEHTLELLRQYLAGTDYRVLKEGSL</sequence>
<feature type="non-terminal residue" evidence="1">
    <location>
        <position position="35"/>
    </location>
</feature>
<accession>X0VU88</accession>
<proteinExistence type="predicted"/>
<protein>
    <submittedName>
        <fullName evidence="1">Uncharacterized protein</fullName>
    </submittedName>
</protein>
<reference evidence="1" key="1">
    <citation type="journal article" date="2014" name="Front. Microbiol.">
        <title>High frequency of phylogenetically diverse reductive dehalogenase-homologous genes in deep subseafloor sedimentary metagenomes.</title>
        <authorList>
            <person name="Kawai M."/>
            <person name="Futagami T."/>
            <person name="Toyoda A."/>
            <person name="Takaki Y."/>
            <person name="Nishi S."/>
            <person name="Hori S."/>
            <person name="Arai W."/>
            <person name="Tsubouchi T."/>
            <person name="Morono Y."/>
            <person name="Uchiyama I."/>
            <person name="Ito T."/>
            <person name="Fujiyama A."/>
            <person name="Inagaki F."/>
            <person name="Takami H."/>
        </authorList>
    </citation>
    <scope>NUCLEOTIDE SEQUENCE</scope>
    <source>
        <strain evidence="1">Expedition CK06-06</strain>
    </source>
</reference>
<evidence type="ECO:0000313" key="1">
    <source>
        <dbReference type="EMBL" id="GAG04111.1"/>
    </source>
</evidence>
<dbReference type="AlphaFoldDB" id="X0VU88"/>
<dbReference type="EMBL" id="BARS01029402">
    <property type="protein sequence ID" value="GAG04111.1"/>
    <property type="molecule type" value="Genomic_DNA"/>
</dbReference>
<gene>
    <name evidence="1" type="ORF">S01H1_45959</name>
</gene>
<name>X0VU88_9ZZZZ</name>
<organism evidence="1">
    <name type="scientific">marine sediment metagenome</name>
    <dbReference type="NCBI Taxonomy" id="412755"/>
    <lineage>
        <taxon>unclassified sequences</taxon>
        <taxon>metagenomes</taxon>
        <taxon>ecological metagenomes</taxon>
    </lineage>
</organism>